<organism evidence="2 3">
    <name type="scientific">Flavobacterium columnare</name>
    <dbReference type="NCBI Taxonomy" id="996"/>
    <lineage>
        <taxon>Bacteria</taxon>
        <taxon>Pseudomonadati</taxon>
        <taxon>Bacteroidota</taxon>
        <taxon>Flavobacteriia</taxon>
        <taxon>Flavobacteriales</taxon>
        <taxon>Flavobacteriaceae</taxon>
        <taxon>Flavobacterium</taxon>
    </lineage>
</organism>
<protein>
    <submittedName>
        <fullName evidence="2">M23 family metallopeptidase</fullName>
    </submittedName>
</protein>
<evidence type="ECO:0000259" key="1">
    <source>
        <dbReference type="Pfam" id="PF01551"/>
    </source>
</evidence>
<dbReference type="CDD" id="cd12797">
    <property type="entry name" value="M23_peptidase"/>
    <property type="match status" value="1"/>
</dbReference>
<proteinExistence type="predicted"/>
<evidence type="ECO:0000313" key="3">
    <source>
        <dbReference type="Proteomes" id="UP000288951"/>
    </source>
</evidence>
<sequence>MGKTKVEHPKNNTETNCICKQYDLIWGNKVSCDFRKKVVQICAELWGESKKIEMANGLMAVMAVESAETFSASKIGLVSYIDENGKRKRKYQGISKENILKLNENFSGPVGLIQFTEDAIKALNKENSLILTKRKLALMTNIEQLDYVKKYFELYKWHKKIKSPEDIYLQVFAPIGIGKQPDYVLYEEYLFPITKKEKASDKAYKSNESVDTKDGNNDDKIQRKEILKRYEDSKTNGEKEKENDFACGKIKKEETISNSLWHNPLDNSQRTYYNSNGVIKSSNGAFGPVRTKIVNGKILPKNHQGLDLFADIGTPCKACLNGNIVSYTNEGNDGYGNVLVLEVNGEELRKAKKEYKLEFVNEKEKGDGFDLDADKFYLRYAHLKSAVKTKGEVMAGETIAYTGDSGNAKGVPNPHLHFEIAMKKNNNGKGLTNRCNPTCFVRLEPIDMKLQKKIKDKR</sequence>
<dbReference type="Pfam" id="PF01551">
    <property type="entry name" value="Peptidase_M23"/>
    <property type="match status" value="1"/>
</dbReference>
<keyword evidence="3" id="KW-1185">Reference proteome</keyword>
<dbReference type="SUPFAM" id="SSF51261">
    <property type="entry name" value="Duplicated hybrid motif"/>
    <property type="match status" value="2"/>
</dbReference>
<dbReference type="InterPro" id="IPR011055">
    <property type="entry name" value="Dup_hybrid_motif"/>
</dbReference>
<gene>
    <name evidence="2" type="ORF">EH230_01705</name>
</gene>
<dbReference type="Proteomes" id="UP000288951">
    <property type="component" value="Unassembled WGS sequence"/>
</dbReference>
<accession>A0A437UDY5</accession>
<evidence type="ECO:0000313" key="2">
    <source>
        <dbReference type="EMBL" id="RVU91718.1"/>
    </source>
</evidence>
<reference evidence="2" key="1">
    <citation type="submission" date="2018-12" db="EMBL/GenBank/DDBJ databases">
        <title>Draft genome sequence of Flaovobacterium columnare ARS1 isolated from channel catfish in Alabama.</title>
        <authorList>
            <person name="Cai W."/>
            <person name="Arias C."/>
        </authorList>
    </citation>
    <scope>NUCLEOTIDE SEQUENCE [LARGE SCALE GENOMIC DNA]</scope>
    <source>
        <strain evidence="2">ARS1</strain>
    </source>
</reference>
<dbReference type="AlphaFoldDB" id="A0A437UDY5"/>
<dbReference type="InterPro" id="IPR016047">
    <property type="entry name" value="M23ase_b-sheet_dom"/>
</dbReference>
<dbReference type="OrthoDB" id="1377363at2"/>
<dbReference type="PANTHER" id="PTHR21666">
    <property type="entry name" value="PEPTIDASE-RELATED"/>
    <property type="match status" value="1"/>
</dbReference>
<dbReference type="Gene3D" id="2.70.70.10">
    <property type="entry name" value="Glucose Permease (Domain IIA)"/>
    <property type="match status" value="1"/>
</dbReference>
<dbReference type="InterPro" id="IPR050570">
    <property type="entry name" value="Cell_wall_metabolism_enzyme"/>
</dbReference>
<feature type="domain" description="M23ase beta-sheet core" evidence="1">
    <location>
        <begin position="373"/>
        <end position="424"/>
    </location>
</feature>
<dbReference type="PANTHER" id="PTHR21666:SF270">
    <property type="entry name" value="MUREIN HYDROLASE ACTIVATOR ENVC"/>
    <property type="match status" value="1"/>
</dbReference>
<name>A0A437UDY5_9FLAO</name>
<dbReference type="RefSeq" id="WP_127822873.1">
    <property type="nucleotide sequence ID" value="NZ_RQSM01000002.1"/>
</dbReference>
<comment type="caution">
    <text evidence="2">The sequence shown here is derived from an EMBL/GenBank/DDBJ whole genome shotgun (WGS) entry which is preliminary data.</text>
</comment>
<dbReference type="GO" id="GO:0004222">
    <property type="term" value="F:metalloendopeptidase activity"/>
    <property type="evidence" value="ECO:0007669"/>
    <property type="project" value="TreeGrafter"/>
</dbReference>
<dbReference type="EMBL" id="RQSM01000002">
    <property type="protein sequence ID" value="RVU91718.1"/>
    <property type="molecule type" value="Genomic_DNA"/>
</dbReference>